<dbReference type="InParanoid" id="A0A2R6RWP7"/>
<evidence type="ECO:0000256" key="1">
    <source>
        <dbReference type="ARBA" id="ARBA00007626"/>
    </source>
</evidence>
<dbReference type="PANTHER" id="PTHR47936">
    <property type="entry name" value="PPR_LONG DOMAIN-CONTAINING PROTEIN"/>
    <property type="match status" value="1"/>
</dbReference>
<feature type="repeat" description="PPR" evidence="3">
    <location>
        <begin position="209"/>
        <end position="243"/>
    </location>
</feature>
<comment type="caution">
    <text evidence="4">The sequence shown here is derived from an EMBL/GenBank/DDBJ whole genome shotgun (WGS) entry which is preliminary data.</text>
</comment>
<organism evidence="4 5">
    <name type="scientific">Actinidia chinensis var. chinensis</name>
    <name type="common">Chinese soft-hair kiwi</name>
    <dbReference type="NCBI Taxonomy" id="1590841"/>
    <lineage>
        <taxon>Eukaryota</taxon>
        <taxon>Viridiplantae</taxon>
        <taxon>Streptophyta</taxon>
        <taxon>Embryophyta</taxon>
        <taxon>Tracheophyta</taxon>
        <taxon>Spermatophyta</taxon>
        <taxon>Magnoliopsida</taxon>
        <taxon>eudicotyledons</taxon>
        <taxon>Gunneridae</taxon>
        <taxon>Pentapetalae</taxon>
        <taxon>asterids</taxon>
        <taxon>Ericales</taxon>
        <taxon>Actinidiaceae</taxon>
        <taxon>Actinidia</taxon>
    </lineage>
</organism>
<dbReference type="Pfam" id="PF01535">
    <property type="entry name" value="PPR"/>
    <property type="match status" value="1"/>
</dbReference>
<gene>
    <name evidence="4" type="ORF">CEY00_Acc01552</name>
</gene>
<dbReference type="FunCoup" id="A0A2R6RWP7">
    <property type="interactions" value="110"/>
</dbReference>
<evidence type="ECO:0000313" key="5">
    <source>
        <dbReference type="Proteomes" id="UP000241394"/>
    </source>
</evidence>
<dbReference type="OMA" id="GANACTF"/>
<dbReference type="Gene3D" id="1.25.40.10">
    <property type="entry name" value="Tetratricopeptide repeat domain"/>
    <property type="match status" value="2"/>
</dbReference>
<comment type="similarity">
    <text evidence="1">Belongs to the PPR family. P subfamily.</text>
</comment>
<keyword evidence="2" id="KW-0677">Repeat</keyword>
<proteinExistence type="inferred from homology"/>
<dbReference type="STRING" id="1590841.A0A2R6RWP7"/>
<dbReference type="Proteomes" id="UP000241394">
    <property type="component" value="Chromosome LG2"/>
</dbReference>
<sequence length="327" mass="36535">MQSIRRLPPKTPNPLFLSYISSRFLTSQRSKSLLYEPSSAYYDDLIAAAGRSGDFAAVHSLLNKRVRDGFFNTGKTFNFISTDLSVLDDLSKTLATLDRGFARKSAYDALVSRLARMHRPDAALRVAEDMLRGGHGANACTFHPIINALTRKKDMAGAWQVLDLMRENRISPDLTAYNYLLTAYCFAGDLTTASGLLTRMEEEWGMRADARTYDALVLGACRAGKVEGALVLLRRMMDDGVPALYSTHAHVISGLLRLGYYAQAVEFVVSYGERDLGLDTESFGLLASRLIKLNRFDEAKMVLKEMSKRGLKMGCNLRDFYDLHIQE</sequence>
<evidence type="ECO:0000256" key="3">
    <source>
        <dbReference type="PROSITE-ProRule" id="PRU00708"/>
    </source>
</evidence>
<protein>
    <submittedName>
        <fullName evidence="4">Pentatricopeptide repeat-containing protein</fullName>
    </submittedName>
</protein>
<feature type="repeat" description="PPR" evidence="3">
    <location>
        <begin position="279"/>
        <end position="313"/>
    </location>
</feature>
<dbReference type="AlphaFoldDB" id="A0A2R6RWP7"/>
<reference evidence="5" key="2">
    <citation type="journal article" date="2018" name="BMC Genomics">
        <title>A manually annotated Actinidia chinensis var. chinensis (kiwifruit) genome highlights the challenges associated with draft genomes and gene prediction in plants.</title>
        <authorList>
            <person name="Pilkington S.M."/>
            <person name="Crowhurst R."/>
            <person name="Hilario E."/>
            <person name="Nardozza S."/>
            <person name="Fraser L."/>
            <person name="Peng Y."/>
            <person name="Gunaseelan K."/>
            <person name="Simpson R."/>
            <person name="Tahir J."/>
            <person name="Deroles S.C."/>
            <person name="Templeton K."/>
            <person name="Luo Z."/>
            <person name="Davy M."/>
            <person name="Cheng C."/>
            <person name="McNeilage M."/>
            <person name="Scaglione D."/>
            <person name="Liu Y."/>
            <person name="Zhang Q."/>
            <person name="Datson P."/>
            <person name="De Silva N."/>
            <person name="Gardiner S.E."/>
            <person name="Bassett H."/>
            <person name="Chagne D."/>
            <person name="McCallum J."/>
            <person name="Dzierzon H."/>
            <person name="Deng C."/>
            <person name="Wang Y.Y."/>
            <person name="Barron L."/>
            <person name="Manako K."/>
            <person name="Bowen J."/>
            <person name="Foster T.M."/>
            <person name="Erridge Z.A."/>
            <person name="Tiffin H."/>
            <person name="Waite C.N."/>
            <person name="Davies K.M."/>
            <person name="Grierson E.P."/>
            <person name="Laing W.A."/>
            <person name="Kirk R."/>
            <person name="Chen X."/>
            <person name="Wood M."/>
            <person name="Montefiori M."/>
            <person name="Brummell D.A."/>
            <person name="Schwinn K.E."/>
            <person name="Catanach A."/>
            <person name="Fullerton C."/>
            <person name="Li D."/>
            <person name="Meiyalaghan S."/>
            <person name="Nieuwenhuizen N."/>
            <person name="Read N."/>
            <person name="Prakash R."/>
            <person name="Hunter D."/>
            <person name="Zhang H."/>
            <person name="McKenzie M."/>
            <person name="Knabel M."/>
            <person name="Harris A."/>
            <person name="Allan A.C."/>
            <person name="Gleave A."/>
            <person name="Chen A."/>
            <person name="Janssen B.J."/>
            <person name="Plunkett B."/>
            <person name="Ampomah-Dwamena C."/>
            <person name="Voogd C."/>
            <person name="Leif D."/>
            <person name="Lafferty D."/>
            <person name="Souleyre E.J.F."/>
            <person name="Varkonyi-Gasic E."/>
            <person name="Gambi F."/>
            <person name="Hanley J."/>
            <person name="Yao J.L."/>
            <person name="Cheung J."/>
            <person name="David K.M."/>
            <person name="Warren B."/>
            <person name="Marsh K."/>
            <person name="Snowden K.C."/>
            <person name="Lin-Wang K."/>
            <person name="Brian L."/>
            <person name="Martinez-Sanchez M."/>
            <person name="Wang M."/>
            <person name="Ileperuma N."/>
            <person name="Macnee N."/>
            <person name="Campin R."/>
            <person name="McAtee P."/>
            <person name="Drummond R.S.M."/>
            <person name="Espley R.V."/>
            <person name="Ireland H.S."/>
            <person name="Wu R."/>
            <person name="Atkinson R.G."/>
            <person name="Karunairetnam S."/>
            <person name="Bulley S."/>
            <person name="Chunkath S."/>
            <person name="Hanley Z."/>
            <person name="Storey R."/>
            <person name="Thrimawithana A.H."/>
            <person name="Thomson S."/>
            <person name="David C."/>
            <person name="Testolin R."/>
            <person name="Huang H."/>
            <person name="Hellens R.P."/>
            <person name="Schaffer R.J."/>
        </authorList>
    </citation>
    <scope>NUCLEOTIDE SEQUENCE [LARGE SCALE GENOMIC DNA]</scope>
    <source>
        <strain evidence="5">cv. Red5</strain>
    </source>
</reference>
<feature type="repeat" description="PPR" evidence="3">
    <location>
        <begin position="138"/>
        <end position="172"/>
    </location>
</feature>
<keyword evidence="5" id="KW-1185">Reference proteome</keyword>
<dbReference type="InterPro" id="IPR002885">
    <property type="entry name" value="PPR_rpt"/>
</dbReference>
<dbReference type="Pfam" id="PF12854">
    <property type="entry name" value="PPR_1"/>
    <property type="match status" value="1"/>
</dbReference>
<dbReference type="NCBIfam" id="TIGR00756">
    <property type="entry name" value="PPR"/>
    <property type="match status" value="3"/>
</dbReference>
<dbReference type="InterPro" id="IPR011990">
    <property type="entry name" value="TPR-like_helical_dom_sf"/>
</dbReference>
<accession>A0A2R6RWP7</accession>
<evidence type="ECO:0000313" key="4">
    <source>
        <dbReference type="EMBL" id="PSS34453.1"/>
    </source>
</evidence>
<dbReference type="OrthoDB" id="185373at2759"/>
<name>A0A2R6RWP7_ACTCC</name>
<dbReference type="Gramene" id="PSS34453">
    <property type="protein sequence ID" value="PSS34453"/>
    <property type="gene ID" value="CEY00_Acc01552"/>
</dbReference>
<dbReference type="Pfam" id="PF13041">
    <property type="entry name" value="PPR_2"/>
    <property type="match status" value="1"/>
</dbReference>
<dbReference type="PANTHER" id="PTHR47936:SF3">
    <property type="entry name" value="PENTACOTRIPEPTIDE-REPEAT REGION OF PRORP DOMAIN-CONTAINING PROTEIN"/>
    <property type="match status" value="1"/>
</dbReference>
<evidence type="ECO:0000256" key="2">
    <source>
        <dbReference type="ARBA" id="ARBA00022737"/>
    </source>
</evidence>
<dbReference type="EMBL" id="NKQK01000002">
    <property type="protein sequence ID" value="PSS34453.1"/>
    <property type="molecule type" value="Genomic_DNA"/>
</dbReference>
<dbReference type="PROSITE" id="PS51375">
    <property type="entry name" value="PPR"/>
    <property type="match status" value="3"/>
</dbReference>
<reference evidence="4 5" key="1">
    <citation type="submission" date="2017-07" db="EMBL/GenBank/DDBJ databases">
        <title>An improved, manually edited Actinidia chinensis var. chinensis (kiwifruit) genome highlights the challenges associated with draft genomes and gene prediction in plants.</title>
        <authorList>
            <person name="Pilkington S."/>
            <person name="Crowhurst R."/>
            <person name="Hilario E."/>
            <person name="Nardozza S."/>
            <person name="Fraser L."/>
            <person name="Peng Y."/>
            <person name="Gunaseelan K."/>
            <person name="Simpson R."/>
            <person name="Tahir J."/>
            <person name="Deroles S."/>
            <person name="Templeton K."/>
            <person name="Luo Z."/>
            <person name="Davy M."/>
            <person name="Cheng C."/>
            <person name="Mcneilage M."/>
            <person name="Scaglione D."/>
            <person name="Liu Y."/>
            <person name="Zhang Q."/>
            <person name="Datson P."/>
            <person name="De Silva N."/>
            <person name="Gardiner S."/>
            <person name="Bassett H."/>
            <person name="Chagne D."/>
            <person name="Mccallum J."/>
            <person name="Dzierzon H."/>
            <person name="Deng C."/>
            <person name="Wang Y.-Y."/>
            <person name="Barron N."/>
            <person name="Manako K."/>
            <person name="Bowen J."/>
            <person name="Foster T."/>
            <person name="Erridge Z."/>
            <person name="Tiffin H."/>
            <person name="Waite C."/>
            <person name="Davies K."/>
            <person name="Grierson E."/>
            <person name="Laing W."/>
            <person name="Kirk R."/>
            <person name="Chen X."/>
            <person name="Wood M."/>
            <person name="Montefiori M."/>
            <person name="Brummell D."/>
            <person name="Schwinn K."/>
            <person name="Catanach A."/>
            <person name="Fullerton C."/>
            <person name="Li D."/>
            <person name="Meiyalaghan S."/>
            <person name="Nieuwenhuizen N."/>
            <person name="Read N."/>
            <person name="Prakash R."/>
            <person name="Hunter D."/>
            <person name="Zhang H."/>
            <person name="Mckenzie M."/>
            <person name="Knabel M."/>
            <person name="Harris A."/>
            <person name="Allan A."/>
            <person name="Chen A."/>
            <person name="Janssen B."/>
            <person name="Plunkett B."/>
            <person name="Dwamena C."/>
            <person name="Voogd C."/>
            <person name="Leif D."/>
            <person name="Lafferty D."/>
            <person name="Souleyre E."/>
            <person name="Varkonyi-Gasic E."/>
            <person name="Gambi F."/>
            <person name="Hanley J."/>
            <person name="Yao J.-L."/>
            <person name="Cheung J."/>
            <person name="David K."/>
            <person name="Warren B."/>
            <person name="Marsh K."/>
            <person name="Snowden K."/>
            <person name="Lin-Wang K."/>
            <person name="Brian L."/>
            <person name="Martinez-Sanchez M."/>
            <person name="Wang M."/>
            <person name="Ileperuma N."/>
            <person name="Macnee N."/>
            <person name="Campin R."/>
            <person name="Mcatee P."/>
            <person name="Drummond R."/>
            <person name="Espley R."/>
            <person name="Ireland H."/>
            <person name="Wu R."/>
            <person name="Atkinson R."/>
            <person name="Karunairetnam S."/>
            <person name="Bulley S."/>
            <person name="Chunkath S."/>
            <person name="Hanley Z."/>
            <person name="Storey R."/>
            <person name="Thrimawithana A."/>
            <person name="Thomson S."/>
            <person name="David C."/>
            <person name="Testolin R."/>
        </authorList>
    </citation>
    <scope>NUCLEOTIDE SEQUENCE [LARGE SCALE GENOMIC DNA]</scope>
    <source>
        <strain evidence="5">cv. Red5</strain>
        <tissue evidence="4">Young leaf</tissue>
    </source>
</reference>